<dbReference type="InterPro" id="IPR014284">
    <property type="entry name" value="RNA_pol_sigma-70_dom"/>
</dbReference>
<dbReference type="InterPro" id="IPR013249">
    <property type="entry name" value="RNA_pol_sigma70_r4_t2"/>
</dbReference>
<keyword evidence="3" id="KW-0731">Sigma factor</keyword>
<dbReference type="EMBL" id="JAVCAP010000031">
    <property type="protein sequence ID" value="MDP8568679.1"/>
    <property type="molecule type" value="Genomic_DNA"/>
</dbReference>
<dbReference type="Gene3D" id="1.10.10.10">
    <property type="entry name" value="Winged helix-like DNA-binding domain superfamily/Winged helix DNA-binding domain"/>
    <property type="match status" value="1"/>
</dbReference>
<dbReference type="Pfam" id="PF08281">
    <property type="entry name" value="Sigma70_r4_2"/>
    <property type="match status" value="1"/>
</dbReference>
<dbReference type="RefSeq" id="WP_306390477.1">
    <property type="nucleotide sequence ID" value="NZ_JAVCAP010000031.1"/>
</dbReference>
<keyword evidence="8" id="KW-1185">Reference proteome</keyword>
<dbReference type="Proteomes" id="UP001225906">
    <property type="component" value="Unassembled WGS sequence"/>
</dbReference>
<evidence type="ECO:0000313" key="8">
    <source>
        <dbReference type="Proteomes" id="UP001225906"/>
    </source>
</evidence>
<name>A0ABT9JVZ0_9PROT</name>
<gene>
    <name evidence="7" type="ORF">Q9291_12545</name>
</gene>
<evidence type="ECO:0000313" key="7">
    <source>
        <dbReference type="EMBL" id="MDP8568679.1"/>
    </source>
</evidence>
<comment type="similarity">
    <text evidence="1">Belongs to the sigma-70 factor family. ECF subfamily.</text>
</comment>
<evidence type="ECO:0000259" key="6">
    <source>
        <dbReference type="Pfam" id="PF08281"/>
    </source>
</evidence>
<evidence type="ECO:0000256" key="2">
    <source>
        <dbReference type="ARBA" id="ARBA00023015"/>
    </source>
</evidence>
<proteinExistence type="inferred from homology"/>
<dbReference type="PANTHER" id="PTHR43133">
    <property type="entry name" value="RNA POLYMERASE ECF-TYPE SIGMA FACTO"/>
    <property type="match status" value="1"/>
</dbReference>
<dbReference type="Pfam" id="PF04542">
    <property type="entry name" value="Sigma70_r2"/>
    <property type="match status" value="1"/>
</dbReference>
<dbReference type="InterPro" id="IPR007627">
    <property type="entry name" value="RNA_pol_sigma70_r2"/>
</dbReference>
<dbReference type="CDD" id="cd06171">
    <property type="entry name" value="Sigma70_r4"/>
    <property type="match status" value="1"/>
</dbReference>
<evidence type="ECO:0000256" key="3">
    <source>
        <dbReference type="ARBA" id="ARBA00023082"/>
    </source>
</evidence>
<keyword evidence="2" id="KW-0805">Transcription regulation</keyword>
<dbReference type="PANTHER" id="PTHR43133:SF63">
    <property type="entry name" value="RNA POLYMERASE SIGMA FACTOR FECI-RELATED"/>
    <property type="match status" value="1"/>
</dbReference>
<dbReference type="SUPFAM" id="SSF88946">
    <property type="entry name" value="Sigma2 domain of RNA polymerase sigma factors"/>
    <property type="match status" value="1"/>
</dbReference>
<feature type="domain" description="RNA polymerase sigma factor 70 region 4 type 2" evidence="6">
    <location>
        <begin position="102"/>
        <end position="152"/>
    </location>
</feature>
<accession>A0ABT9JVZ0</accession>
<protein>
    <submittedName>
        <fullName evidence="7">Sigma-70 family RNA polymerase sigma factor</fullName>
    </submittedName>
</protein>
<reference evidence="8" key="1">
    <citation type="journal article" date="2019" name="Int. J. Syst. Evol. Microbiol.">
        <title>The Global Catalogue of Microorganisms (GCM) 10K type strain sequencing project: providing services to taxonomists for standard genome sequencing and annotation.</title>
        <authorList>
            <consortium name="The Broad Institute Genomics Platform"/>
            <consortium name="The Broad Institute Genome Sequencing Center for Infectious Disease"/>
            <person name="Wu L."/>
            <person name="Ma J."/>
        </authorList>
    </citation>
    <scope>NUCLEOTIDE SEQUENCE [LARGE SCALE GENOMIC DNA]</scope>
    <source>
        <strain evidence="8">VKM B-3159</strain>
    </source>
</reference>
<keyword evidence="4" id="KW-0804">Transcription</keyword>
<dbReference type="SUPFAM" id="SSF88659">
    <property type="entry name" value="Sigma3 and sigma4 domains of RNA polymerase sigma factors"/>
    <property type="match status" value="1"/>
</dbReference>
<dbReference type="InterPro" id="IPR013324">
    <property type="entry name" value="RNA_pol_sigma_r3/r4-like"/>
</dbReference>
<evidence type="ECO:0000259" key="5">
    <source>
        <dbReference type="Pfam" id="PF04542"/>
    </source>
</evidence>
<dbReference type="InterPro" id="IPR039425">
    <property type="entry name" value="RNA_pol_sigma-70-like"/>
</dbReference>
<dbReference type="NCBIfam" id="TIGR02937">
    <property type="entry name" value="sigma70-ECF"/>
    <property type="match status" value="1"/>
</dbReference>
<evidence type="ECO:0000256" key="4">
    <source>
        <dbReference type="ARBA" id="ARBA00023163"/>
    </source>
</evidence>
<dbReference type="Gene3D" id="1.10.1740.10">
    <property type="match status" value="1"/>
</dbReference>
<feature type="domain" description="RNA polymerase sigma-70 region 2" evidence="5">
    <location>
        <begin position="20"/>
        <end position="71"/>
    </location>
</feature>
<comment type="caution">
    <text evidence="7">The sequence shown here is derived from an EMBL/GenBank/DDBJ whole genome shotgun (WGS) entry which is preliminary data.</text>
</comment>
<organism evidence="7 8">
    <name type="scientific">Methylophilus aquaticus</name>
    <dbReference type="NCBI Taxonomy" id="1971610"/>
    <lineage>
        <taxon>Bacteria</taxon>
        <taxon>Pseudomonadati</taxon>
        <taxon>Pseudomonadota</taxon>
        <taxon>Betaproteobacteria</taxon>
        <taxon>Nitrosomonadales</taxon>
        <taxon>Methylophilaceae</taxon>
        <taxon>Methylophilus</taxon>
    </lineage>
</organism>
<dbReference type="InterPro" id="IPR013325">
    <property type="entry name" value="RNA_pol_sigma_r2"/>
</dbReference>
<dbReference type="InterPro" id="IPR036388">
    <property type="entry name" value="WH-like_DNA-bd_sf"/>
</dbReference>
<sequence length="163" mass="19104">MFWHGINLHWAYSTLLPSIKRKTLCSHAAKDILHDGFLRFALTTSPNRDAEPHAYLRTIVQNLILEQYRKDSYFHEYQQQADLEEPAAVSAEHLADIRQRLELVTQIIQDLPTRCRQVFVMYRIEGHAQQDIASQLNISVNMVERHLIRALLDIRAAREQFLK</sequence>
<evidence type="ECO:0000256" key="1">
    <source>
        <dbReference type="ARBA" id="ARBA00010641"/>
    </source>
</evidence>